<proteinExistence type="inferred from homology"/>
<keyword evidence="2" id="KW-1133">Transmembrane helix</keyword>
<evidence type="ECO:0000313" key="5">
    <source>
        <dbReference type="Proteomes" id="UP000199012"/>
    </source>
</evidence>
<name>A0A1I0VD54_9CELL</name>
<sequence length="367" mass="36857">MLPGRPRAHRTATPRRRSRTLVPALVPAAVPAVVAVLALAGCASGAAGTGPGAAPTAATSTGATDAGTPSAAAFPVTVDNCGTEVTLDAAPERLVTIKSSTTELVVALGLADRVVGAAFLDGPYPQDLADEAAAVPVVSDGVPGQEAVLALEPDLVLGGWESNFSADGAGERDALADLGIASYVAASACKGPAYQPDPLTFGTVFDEIRQVGAVLGVPDRAEALVEEQEAALAEVPALEPGTSALWYSSGSDTPYVGAGIGAPQMIMDAVGLENVFADVHDTWTSAGWEQVVAADPDVVVLVDAAWNTAESKIAALEANPATAALTAVRERRYVTVPFAATEGGVRNVEAAASIAQQLADLGVASGS</sequence>
<protein>
    <submittedName>
        <fullName evidence="4">Iron complex transport system substrate-binding protein</fullName>
    </submittedName>
</protein>
<dbReference type="InterPro" id="IPR002491">
    <property type="entry name" value="ABC_transptr_periplasmic_BD"/>
</dbReference>
<dbReference type="InterPro" id="IPR022287">
    <property type="entry name" value="ABC_trnsptr_F420-0_sub-bd_pred"/>
</dbReference>
<dbReference type="Proteomes" id="UP000199012">
    <property type="component" value="Unassembled WGS sequence"/>
</dbReference>
<dbReference type="Gene3D" id="3.40.50.1980">
    <property type="entry name" value="Nitrogenase molybdenum iron protein domain"/>
    <property type="match status" value="2"/>
</dbReference>
<dbReference type="RefSeq" id="WP_090030030.1">
    <property type="nucleotide sequence ID" value="NZ_BONM01000013.1"/>
</dbReference>
<feature type="transmembrane region" description="Helical" evidence="2">
    <location>
        <begin position="21"/>
        <end position="41"/>
    </location>
</feature>
<dbReference type="InterPro" id="IPR050902">
    <property type="entry name" value="ABC_Transporter_SBP"/>
</dbReference>
<evidence type="ECO:0000313" key="4">
    <source>
        <dbReference type="EMBL" id="SFA73516.1"/>
    </source>
</evidence>
<dbReference type="STRING" id="988821.SAMN05421867_101288"/>
<evidence type="ECO:0000256" key="2">
    <source>
        <dbReference type="SAM" id="Phobius"/>
    </source>
</evidence>
<dbReference type="PANTHER" id="PTHR30535:SF7">
    <property type="entry name" value="IRON(III) DICITRATE-BINDING PROTEIN"/>
    <property type="match status" value="1"/>
</dbReference>
<keyword evidence="2" id="KW-0472">Membrane</keyword>
<evidence type="ECO:0000256" key="1">
    <source>
        <dbReference type="ARBA" id="ARBA00008814"/>
    </source>
</evidence>
<keyword evidence="5" id="KW-1185">Reference proteome</keyword>
<keyword evidence="2" id="KW-0812">Transmembrane</keyword>
<feature type="domain" description="Fe/B12 periplasmic-binding" evidence="3">
    <location>
        <begin position="93"/>
        <end position="366"/>
    </location>
</feature>
<reference evidence="4 5" key="1">
    <citation type="submission" date="2016-10" db="EMBL/GenBank/DDBJ databases">
        <authorList>
            <person name="de Groot N.N."/>
        </authorList>
    </citation>
    <scope>NUCLEOTIDE SEQUENCE [LARGE SCALE GENOMIC DNA]</scope>
    <source>
        <strain evidence="4 5">CGMCC 4.6945</strain>
    </source>
</reference>
<organism evidence="4 5">
    <name type="scientific">Cellulomonas marina</name>
    <dbReference type="NCBI Taxonomy" id="988821"/>
    <lineage>
        <taxon>Bacteria</taxon>
        <taxon>Bacillati</taxon>
        <taxon>Actinomycetota</taxon>
        <taxon>Actinomycetes</taxon>
        <taxon>Micrococcales</taxon>
        <taxon>Cellulomonadaceae</taxon>
        <taxon>Cellulomonas</taxon>
    </lineage>
</organism>
<dbReference type="PROSITE" id="PS50983">
    <property type="entry name" value="FE_B12_PBP"/>
    <property type="match status" value="1"/>
</dbReference>
<evidence type="ECO:0000259" key="3">
    <source>
        <dbReference type="PROSITE" id="PS50983"/>
    </source>
</evidence>
<dbReference type="Pfam" id="PF01497">
    <property type="entry name" value="Peripla_BP_2"/>
    <property type="match status" value="1"/>
</dbReference>
<dbReference type="AlphaFoldDB" id="A0A1I0VD54"/>
<dbReference type="PANTHER" id="PTHR30535">
    <property type="entry name" value="VITAMIN B12-BINDING PROTEIN"/>
    <property type="match status" value="1"/>
</dbReference>
<gene>
    <name evidence="4" type="ORF">SAMN05421867_101288</name>
</gene>
<dbReference type="OrthoDB" id="9797850at2"/>
<dbReference type="EMBL" id="FOKA01000001">
    <property type="protein sequence ID" value="SFA73516.1"/>
    <property type="molecule type" value="Genomic_DNA"/>
</dbReference>
<dbReference type="NCBIfam" id="TIGR03868">
    <property type="entry name" value="F420-O_ABCperi"/>
    <property type="match status" value="1"/>
</dbReference>
<dbReference type="SUPFAM" id="SSF53807">
    <property type="entry name" value="Helical backbone' metal receptor"/>
    <property type="match status" value="1"/>
</dbReference>
<accession>A0A1I0VD54</accession>
<comment type="similarity">
    <text evidence="1">Belongs to the bacterial solute-binding protein 8 family.</text>
</comment>